<dbReference type="NCBIfam" id="TIGR01509">
    <property type="entry name" value="HAD-SF-IA-v3"/>
    <property type="match status" value="1"/>
</dbReference>
<accession>A0ABV8SG38</accession>
<dbReference type="NCBIfam" id="TIGR01549">
    <property type="entry name" value="HAD-SF-IA-v1"/>
    <property type="match status" value="1"/>
</dbReference>
<comment type="caution">
    <text evidence="1">The sequence shown here is derived from an EMBL/GenBank/DDBJ whole genome shotgun (WGS) entry which is preliminary data.</text>
</comment>
<dbReference type="Gene3D" id="1.10.150.240">
    <property type="entry name" value="Putative phosphatase, domain 2"/>
    <property type="match status" value="1"/>
</dbReference>
<dbReference type="SUPFAM" id="SSF56784">
    <property type="entry name" value="HAD-like"/>
    <property type="match status" value="1"/>
</dbReference>
<proteinExistence type="predicted"/>
<dbReference type="PANTHER" id="PTHR18901">
    <property type="entry name" value="2-DEOXYGLUCOSE-6-PHOSPHATE PHOSPHATASE 2"/>
    <property type="match status" value="1"/>
</dbReference>
<reference evidence="2" key="1">
    <citation type="journal article" date="2019" name="Int. J. Syst. Evol. Microbiol.">
        <title>The Global Catalogue of Microorganisms (GCM) 10K type strain sequencing project: providing services to taxonomists for standard genome sequencing and annotation.</title>
        <authorList>
            <consortium name="The Broad Institute Genomics Platform"/>
            <consortium name="The Broad Institute Genome Sequencing Center for Infectious Disease"/>
            <person name="Wu L."/>
            <person name="Ma J."/>
        </authorList>
    </citation>
    <scope>NUCLEOTIDE SEQUENCE [LARGE SCALE GENOMIC DNA]</scope>
    <source>
        <strain evidence="2">CGMCC 4.1641</strain>
    </source>
</reference>
<dbReference type="InterPro" id="IPR023198">
    <property type="entry name" value="PGP-like_dom2"/>
</dbReference>
<dbReference type="SFLD" id="SFLDS00003">
    <property type="entry name" value="Haloacid_Dehalogenase"/>
    <property type="match status" value="1"/>
</dbReference>
<evidence type="ECO:0000313" key="2">
    <source>
        <dbReference type="Proteomes" id="UP001595755"/>
    </source>
</evidence>
<dbReference type="SFLD" id="SFLDG01129">
    <property type="entry name" value="C1.5:_HAD__Beta-PGM__Phosphata"/>
    <property type="match status" value="1"/>
</dbReference>
<evidence type="ECO:0000313" key="1">
    <source>
        <dbReference type="EMBL" id="MFC4306536.1"/>
    </source>
</evidence>
<dbReference type="Proteomes" id="UP001595755">
    <property type="component" value="Unassembled WGS sequence"/>
</dbReference>
<organism evidence="1 2">
    <name type="scientific">Cohnella boryungensis</name>
    <dbReference type="NCBI Taxonomy" id="768479"/>
    <lineage>
        <taxon>Bacteria</taxon>
        <taxon>Bacillati</taxon>
        <taxon>Bacillota</taxon>
        <taxon>Bacilli</taxon>
        <taxon>Bacillales</taxon>
        <taxon>Paenibacillaceae</taxon>
        <taxon>Cohnella</taxon>
    </lineage>
</organism>
<dbReference type="RefSeq" id="WP_204602496.1">
    <property type="nucleotide sequence ID" value="NZ_JBHSED010000065.1"/>
</dbReference>
<dbReference type="InterPro" id="IPR036412">
    <property type="entry name" value="HAD-like_sf"/>
</dbReference>
<gene>
    <name evidence="1" type="ORF">ACFO1S_24245</name>
</gene>
<sequence length="213" mass="23437">MAQAFIFDMDGVIIDSEPLHFEIDIHTMRHFGAEITKERLERYVGMTNPDMWTLIKDEHALAPPVAEIIEYQLSAKIRTLREQSYTPIEGIAELLGELKAQGIPCGLASSSPRAFIMEVLNKFEIADCFSVVVSGEEVARGKPAPDVFLEAARMLGADPGQCVVIEDSRNGVAAAKAAGMRCYGYVNVNSGNQDLSAADRIVHSIRDIRIEEL</sequence>
<name>A0ABV8SG38_9BACL</name>
<dbReference type="InterPro" id="IPR023214">
    <property type="entry name" value="HAD_sf"/>
</dbReference>
<dbReference type="InterPro" id="IPR041492">
    <property type="entry name" value="HAD_2"/>
</dbReference>
<keyword evidence="1" id="KW-0378">Hydrolase</keyword>
<dbReference type="Gene3D" id="3.40.50.1000">
    <property type="entry name" value="HAD superfamily/HAD-like"/>
    <property type="match status" value="1"/>
</dbReference>
<dbReference type="GO" id="GO:0016787">
    <property type="term" value="F:hydrolase activity"/>
    <property type="evidence" value="ECO:0007669"/>
    <property type="project" value="UniProtKB-KW"/>
</dbReference>
<dbReference type="SFLD" id="SFLDG01135">
    <property type="entry name" value="C1.5.6:_HAD__Beta-PGM__Phospha"/>
    <property type="match status" value="1"/>
</dbReference>
<dbReference type="InterPro" id="IPR006439">
    <property type="entry name" value="HAD-SF_hydro_IA"/>
</dbReference>
<dbReference type="PANTHER" id="PTHR18901:SF38">
    <property type="entry name" value="PSEUDOURIDINE-5'-PHOSPHATASE"/>
    <property type="match status" value="1"/>
</dbReference>
<keyword evidence="2" id="KW-1185">Reference proteome</keyword>
<dbReference type="EMBL" id="JBHSED010000065">
    <property type="protein sequence ID" value="MFC4306536.1"/>
    <property type="molecule type" value="Genomic_DNA"/>
</dbReference>
<protein>
    <submittedName>
        <fullName evidence="1">HAD family hydrolase</fullName>
    </submittedName>
</protein>
<dbReference type="CDD" id="cd16423">
    <property type="entry name" value="HAD_BPGM-like"/>
    <property type="match status" value="1"/>
</dbReference>
<dbReference type="Pfam" id="PF13419">
    <property type="entry name" value="HAD_2"/>
    <property type="match status" value="1"/>
</dbReference>